<accession>A0AAD4RYE7</accession>
<feature type="chain" id="PRO_5042262135" evidence="1">
    <location>
        <begin position="27"/>
        <end position="76"/>
    </location>
</feature>
<proteinExistence type="predicted"/>
<feature type="signal peptide" evidence="1">
    <location>
        <begin position="1"/>
        <end position="26"/>
    </location>
</feature>
<gene>
    <name evidence="2" type="ORF">MKW98_007846</name>
</gene>
<dbReference type="EMBL" id="JAJJMB010017174">
    <property type="protein sequence ID" value="KAI3841365.1"/>
    <property type="molecule type" value="Genomic_DNA"/>
</dbReference>
<organism evidence="2 3">
    <name type="scientific">Papaver atlanticum</name>
    <dbReference type="NCBI Taxonomy" id="357466"/>
    <lineage>
        <taxon>Eukaryota</taxon>
        <taxon>Viridiplantae</taxon>
        <taxon>Streptophyta</taxon>
        <taxon>Embryophyta</taxon>
        <taxon>Tracheophyta</taxon>
        <taxon>Spermatophyta</taxon>
        <taxon>Magnoliopsida</taxon>
        <taxon>Ranunculales</taxon>
        <taxon>Papaveraceae</taxon>
        <taxon>Papaveroideae</taxon>
        <taxon>Papaver</taxon>
    </lineage>
</organism>
<evidence type="ECO:0000256" key="1">
    <source>
        <dbReference type="SAM" id="SignalP"/>
    </source>
</evidence>
<keyword evidence="3" id="KW-1185">Reference proteome</keyword>
<reference evidence="2" key="1">
    <citation type="submission" date="2022-04" db="EMBL/GenBank/DDBJ databases">
        <title>A functionally conserved STORR gene fusion in Papaver species that diverged 16.8 million years ago.</title>
        <authorList>
            <person name="Catania T."/>
        </authorList>
    </citation>
    <scope>NUCLEOTIDE SEQUENCE</scope>
    <source>
        <strain evidence="2">S-188037</strain>
    </source>
</reference>
<sequence length="76" mass="7900">MAKISASSLLGFFLVLAVLFATQAQACTEDTVLLDGTCDQCAARCLAMFPVTIVGSLCIPVTGTVQCGCCVLRPKI</sequence>
<dbReference type="Proteomes" id="UP001202328">
    <property type="component" value="Unassembled WGS sequence"/>
</dbReference>
<keyword evidence="1" id="KW-0732">Signal</keyword>
<comment type="caution">
    <text evidence="2">The sequence shown here is derived from an EMBL/GenBank/DDBJ whole genome shotgun (WGS) entry which is preliminary data.</text>
</comment>
<name>A0AAD4RYE7_9MAGN</name>
<evidence type="ECO:0000313" key="3">
    <source>
        <dbReference type="Proteomes" id="UP001202328"/>
    </source>
</evidence>
<dbReference type="AlphaFoldDB" id="A0AAD4RYE7"/>
<evidence type="ECO:0000313" key="2">
    <source>
        <dbReference type="EMBL" id="KAI3841365.1"/>
    </source>
</evidence>
<protein>
    <submittedName>
        <fullName evidence="2">Uncharacterized protein</fullName>
    </submittedName>
</protein>